<gene>
    <name evidence="4" type="ORF">ACRB68_03610</name>
</gene>
<feature type="transmembrane region" description="Helical" evidence="2">
    <location>
        <begin position="632"/>
        <end position="651"/>
    </location>
</feature>
<keyword evidence="2" id="KW-0812">Transmembrane</keyword>
<proteinExistence type="predicted"/>
<dbReference type="PANTHER" id="PTHR42736:SF1">
    <property type="entry name" value="PROTEIN-GLUTAMINE GAMMA-GLUTAMYLTRANSFERASE"/>
    <property type="match status" value="1"/>
</dbReference>
<comment type="caution">
    <text evidence="4">The sequence shown here is derived from an EMBL/GenBank/DDBJ whole genome shotgun (WGS) entry which is preliminary data.</text>
</comment>
<dbReference type="SMART" id="SM00460">
    <property type="entry name" value="TGc"/>
    <property type="match status" value="1"/>
</dbReference>
<feature type="compositionally biased region" description="Basic and acidic residues" evidence="1">
    <location>
        <begin position="607"/>
        <end position="623"/>
    </location>
</feature>
<feature type="region of interest" description="Disordered" evidence="1">
    <location>
        <begin position="321"/>
        <end position="342"/>
    </location>
</feature>
<reference evidence="4 5" key="1">
    <citation type="submission" date="2019-10" db="EMBL/GenBank/DDBJ databases">
        <title>Actinomadura rubteroloni sp. nov. and Actinomadura macrotermitis sp. nov., isolated from the gut of fungus growing-termite Macrotermes natalensis.</title>
        <authorList>
            <person name="Benndorf R."/>
            <person name="Martin K."/>
            <person name="Kuefner M."/>
            <person name="De Beer W."/>
            <person name="Kaster A.-K."/>
            <person name="Vollmers J."/>
            <person name="Poulsen M."/>
            <person name="Beemelmanns C."/>
        </authorList>
    </citation>
    <scope>NUCLEOTIDE SEQUENCE [LARGE SCALE GENOMIC DNA]</scope>
    <source>
        <strain evidence="4 5">RB68</strain>
    </source>
</reference>
<dbReference type="EMBL" id="WEGH01000001">
    <property type="protein sequence ID" value="MQY02331.1"/>
    <property type="molecule type" value="Genomic_DNA"/>
</dbReference>
<feature type="transmembrane region" description="Helical" evidence="2">
    <location>
        <begin position="164"/>
        <end position="181"/>
    </location>
</feature>
<feature type="transmembrane region" description="Helical" evidence="2">
    <location>
        <begin position="115"/>
        <end position="134"/>
    </location>
</feature>
<protein>
    <recommendedName>
        <fullName evidence="3">Transglutaminase-like domain-containing protein</fullName>
    </recommendedName>
</protein>
<sequence length="829" mass="87596">MRIRITVMAALATLAGSAGLYPLFSGRAWFWSGFGAVLAVAAGGLLVRRFRLPAVVNALGGLAALLLYLTLVYGRGEALLGVVPTPGSLHRLGELAGDGWQAANRYAAPVPLTRGIRLLAAAGIGLVAVIVDLLAVRLRRAAPAGLPLLAMYSVPAAVRQDSVNWLVFGAGAAAYLALLMADARDQVGGWGRVVFTPRWSEEVPMAGAAPRAASGDRTRPDSSGLSASGRRIGLGAVAIALLLPSAVPGVQPRGMFGLGGGRGGSQTVTTPDPLVSLKRQLTRQDDAVVLTYRTDDPAPDYLRLYALDKFDDDRWTFNRMQSSGKDQLTGDPLPAPPGLSTAASRRVTTRIAVRPQVARMDFLPVPYAPARVTIKGDWRVHPPSLMIYSLKGSAAGRSYTVQSVRAAPTAAQLEASGAYPGDIVARYTAVPHNVPTAVRDLAVKITEGATTAHAQAVALQRWFTVTGGFRYDLSAPPPRHGSDLADFLLHSKRGYCEQFAAAMALMARLLGIPARVGLGYTAGTRSGTGEWTVRSRDSHAWPELYFEGAGWVRFEPTPSGAGGQGTASSPPYTVPEEDARPERGGRTTPSTEPTAPNPQGGATGDTPNHRKEDKTDKLAPAERPEEDGGLPVAWLTGGVLVALLLLAPMAARMLTRRRRWAAAAPPDPARTGRPRPGGGRPAGPAGAGGGAAHAAWREMRADALDHGLTWRPSDTPRAAARRLTETLRLDEEAAGALGRIARAEEQARYAQAATPPSAEGLRADVRTVREAFAAGVTRRARWRARVLPPSTVTAGSAAARTAGERITDAVGRLSTMAEQATERFRRDRD</sequence>
<feature type="transmembrane region" description="Helical" evidence="2">
    <location>
        <begin position="54"/>
        <end position="74"/>
    </location>
</feature>
<feature type="region of interest" description="Disordered" evidence="1">
    <location>
        <begin position="206"/>
        <end position="226"/>
    </location>
</feature>
<dbReference type="Pfam" id="PF11992">
    <property type="entry name" value="TgpA_N"/>
    <property type="match status" value="1"/>
</dbReference>
<dbReference type="RefSeq" id="WP_153530551.1">
    <property type="nucleotide sequence ID" value="NZ_WEGH01000001.1"/>
</dbReference>
<dbReference type="SUPFAM" id="SSF54001">
    <property type="entry name" value="Cysteine proteinases"/>
    <property type="match status" value="1"/>
</dbReference>
<dbReference type="InterPro" id="IPR038765">
    <property type="entry name" value="Papain-like_cys_pep_sf"/>
</dbReference>
<dbReference type="Pfam" id="PF01841">
    <property type="entry name" value="Transglut_core"/>
    <property type="match status" value="1"/>
</dbReference>
<dbReference type="PANTHER" id="PTHR42736">
    <property type="entry name" value="PROTEIN-GLUTAMINE GAMMA-GLUTAMYLTRANSFERASE"/>
    <property type="match status" value="1"/>
</dbReference>
<name>A0A7K0BME4_9ACTN</name>
<keyword evidence="2" id="KW-1133">Transmembrane helix</keyword>
<dbReference type="AlphaFoldDB" id="A0A7K0BME4"/>
<evidence type="ECO:0000313" key="4">
    <source>
        <dbReference type="EMBL" id="MQY02331.1"/>
    </source>
</evidence>
<dbReference type="InterPro" id="IPR021878">
    <property type="entry name" value="TgpA_N"/>
</dbReference>
<keyword evidence="5" id="KW-1185">Reference proteome</keyword>
<evidence type="ECO:0000313" key="5">
    <source>
        <dbReference type="Proteomes" id="UP000487268"/>
    </source>
</evidence>
<dbReference type="InterPro" id="IPR025403">
    <property type="entry name" value="TgpA-like_C"/>
</dbReference>
<dbReference type="Gene3D" id="3.10.620.30">
    <property type="match status" value="1"/>
</dbReference>
<keyword evidence="2" id="KW-0472">Membrane</keyword>
<organism evidence="4 5">
    <name type="scientific">Actinomadura macrotermitis</name>
    <dbReference type="NCBI Taxonomy" id="2585200"/>
    <lineage>
        <taxon>Bacteria</taxon>
        <taxon>Bacillati</taxon>
        <taxon>Actinomycetota</taxon>
        <taxon>Actinomycetes</taxon>
        <taxon>Streptosporangiales</taxon>
        <taxon>Thermomonosporaceae</taxon>
        <taxon>Actinomadura</taxon>
    </lineage>
</organism>
<feature type="domain" description="Transglutaminase-like" evidence="3">
    <location>
        <begin position="488"/>
        <end position="558"/>
    </location>
</feature>
<dbReference type="InterPro" id="IPR052901">
    <property type="entry name" value="Bact_TGase-like"/>
</dbReference>
<dbReference type="Pfam" id="PF13559">
    <property type="entry name" value="DUF4129"/>
    <property type="match status" value="1"/>
</dbReference>
<feature type="compositionally biased region" description="Gly residues" evidence="1">
    <location>
        <begin position="675"/>
        <end position="690"/>
    </location>
</feature>
<dbReference type="OrthoDB" id="9804023at2"/>
<evidence type="ECO:0000259" key="3">
    <source>
        <dbReference type="SMART" id="SM00460"/>
    </source>
</evidence>
<accession>A0A7K0BME4</accession>
<feature type="transmembrane region" description="Helical" evidence="2">
    <location>
        <begin position="28"/>
        <end position="47"/>
    </location>
</feature>
<evidence type="ECO:0000256" key="1">
    <source>
        <dbReference type="SAM" id="MobiDB-lite"/>
    </source>
</evidence>
<evidence type="ECO:0000256" key="2">
    <source>
        <dbReference type="SAM" id="Phobius"/>
    </source>
</evidence>
<dbReference type="Proteomes" id="UP000487268">
    <property type="component" value="Unassembled WGS sequence"/>
</dbReference>
<dbReference type="InterPro" id="IPR002931">
    <property type="entry name" value="Transglutaminase-like"/>
</dbReference>
<feature type="region of interest" description="Disordered" evidence="1">
    <location>
        <begin position="659"/>
        <end position="690"/>
    </location>
</feature>
<feature type="region of interest" description="Disordered" evidence="1">
    <location>
        <begin position="555"/>
        <end position="631"/>
    </location>
</feature>